<organism evidence="1 2">
    <name type="scientific">Deinococcus taklimakanensis</name>
    <dbReference type="NCBI Taxonomy" id="536443"/>
    <lineage>
        <taxon>Bacteria</taxon>
        <taxon>Thermotogati</taxon>
        <taxon>Deinococcota</taxon>
        <taxon>Deinococci</taxon>
        <taxon>Deinococcales</taxon>
        <taxon>Deinococcaceae</taxon>
        <taxon>Deinococcus</taxon>
    </lineage>
</organism>
<sequence>MILEAQQSFDLPYPGSPDQALAFLRDPVRALAHVHFLRGLHTAPDGVRGELLVALPLLGDADLPFCSALHHTPDGAALIPEALTGERAWVEVAGQSHAESGPDRTLLRYHFQFRAHLDLPPSEGWGGGAFEKMAQAAARRTLERVARELPAGIAAGIAAGS</sequence>
<dbReference type="Pfam" id="PF12723">
    <property type="entry name" value="DUF3809"/>
    <property type="match status" value="1"/>
</dbReference>
<dbReference type="InterPro" id="IPR024219">
    <property type="entry name" value="DUF3809"/>
</dbReference>
<dbReference type="EMBL" id="JBHUMK010000012">
    <property type="protein sequence ID" value="MFD2608570.1"/>
    <property type="molecule type" value="Genomic_DNA"/>
</dbReference>
<accession>A0ABW5P262</accession>
<comment type="caution">
    <text evidence="1">The sequence shown here is derived from an EMBL/GenBank/DDBJ whole genome shotgun (WGS) entry which is preliminary data.</text>
</comment>
<dbReference type="Gene3D" id="3.30.530.70">
    <property type="entry name" value="Uncharacterised protein PF12723, DUF3809"/>
    <property type="match status" value="1"/>
</dbReference>
<evidence type="ECO:0000313" key="2">
    <source>
        <dbReference type="Proteomes" id="UP001597475"/>
    </source>
</evidence>
<dbReference type="RefSeq" id="WP_386843206.1">
    <property type="nucleotide sequence ID" value="NZ_JBHUMK010000012.1"/>
</dbReference>
<name>A0ABW5P262_9DEIO</name>
<proteinExistence type="predicted"/>
<protein>
    <submittedName>
        <fullName evidence="1">DUF3809 domain-containing protein</fullName>
    </submittedName>
</protein>
<reference evidence="2" key="1">
    <citation type="journal article" date="2019" name="Int. J. Syst. Evol. Microbiol.">
        <title>The Global Catalogue of Microorganisms (GCM) 10K type strain sequencing project: providing services to taxonomists for standard genome sequencing and annotation.</title>
        <authorList>
            <consortium name="The Broad Institute Genomics Platform"/>
            <consortium name="The Broad Institute Genome Sequencing Center for Infectious Disease"/>
            <person name="Wu L."/>
            <person name="Ma J."/>
        </authorList>
    </citation>
    <scope>NUCLEOTIDE SEQUENCE [LARGE SCALE GENOMIC DNA]</scope>
    <source>
        <strain evidence="2">KCTC 33842</strain>
    </source>
</reference>
<gene>
    <name evidence="1" type="ORF">ACFSR9_03825</name>
</gene>
<dbReference type="Proteomes" id="UP001597475">
    <property type="component" value="Unassembled WGS sequence"/>
</dbReference>
<evidence type="ECO:0000313" key="1">
    <source>
        <dbReference type="EMBL" id="MFD2608570.1"/>
    </source>
</evidence>
<keyword evidence="2" id="KW-1185">Reference proteome</keyword>